<feature type="compositionally biased region" description="Polar residues" evidence="1">
    <location>
        <begin position="41"/>
        <end position="57"/>
    </location>
</feature>
<proteinExistence type="predicted"/>
<reference evidence="2 3" key="1">
    <citation type="submission" date="2023-03" db="EMBL/GenBank/DDBJ databases">
        <title>High recombination rates correlate with genetic variation in Cardiocondyla obscurior ants.</title>
        <authorList>
            <person name="Errbii M."/>
        </authorList>
    </citation>
    <scope>NUCLEOTIDE SEQUENCE [LARGE SCALE GENOMIC DNA]</scope>
    <source>
        <strain evidence="2">Alpha-2009</strain>
        <tissue evidence="2">Whole body</tissue>
    </source>
</reference>
<organism evidence="2 3">
    <name type="scientific">Cardiocondyla obscurior</name>
    <dbReference type="NCBI Taxonomy" id="286306"/>
    <lineage>
        <taxon>Eukaryota</taxon>
        <taxon>Metazoa</taxon>
        <taxon>Ecdysozoa</taxon>
        <taxon>Arthropoda</taxon>
        <taxon>Hexapoda</taxon>
        <taxon>Insecta</taxon>
        <taxon>Pterygota</taxon>
        <taxon>Neoptera</taxon>
        <taxon>Endopterygota</taxon>
        <taxon>Hymenoptera</taxon>
        <taxon>Apocrita</taxon>
        <taxon>Aculeata</taxon>
        <taxon>Formicoidea</taxon>
        <taxon>Formicidae</taxon>
        <taxon>Myrmicinae</taxon>
        <taxon>Cardiocondyla</taxon>
    </lineage>
</organism>
<dbReference type="Proteomes" id="UP001430953">
    <property type="component" value="Unassembled WGS sequence"/>
</dbReference>
<evidence type="ECO:0000256" key="1">
    <source>
        <dbReference type="SAM" id="MobiDB-lite"/>
    </source>
</evidence>
<dbReference type="EMBL" id="JADYXP020000004">
    <property type="protein sequence ID" value="KAL0127299.1"/>
    <property type="molecule type" value="Genomic_DNA"/>
</dbReference>
<sequence length="116" mass="12663">MDRRSRASLPPRVPSFLPSHNPPCLSIPPTSPLLRDEHFTSHSSTWLGSSASFTPPTRINGRRIKGDSLDVHAPARTIRPRPLLNSSTSRSRGNGFHRGAALNLPSVGLRFPPIAK</sequence>
<accession>A0AAW2GGE5</accession>
<evidence type="ECO:0000313" key="2">
    <source>
        <dbReference type="EMBL" id="KAL0127299.1"/>
    </source>
</evidence>
<comment type="caution">
    <text evidence="2">The sequence shown here is derived from an EMBL/GenBank/DDBJ whole genome shotgun (WGS) entry which is preliminary data.</text>
</comment>
<name>A0AAW2GGE5_9HYME</name>
<keyword evidence="3" id="KW-1185">Reference proteome</keyword>
<gene>
    <name evidence="2" type="ORF">PUN28_005525</name>
</gene>
<protein>
    <submittedName>
        <fullName evidence="2">Uncharacterized protein</fullName>
    </submittedName>
</protein>
<feature type="region of interest" description="Disordered" evidence="1">
    <location>
        <begin position="1"/>
        <end position="99"/>
    </location>
</feature>
<evidence type="ECO:0000313" key="3">
    <source>
        <dbReference type="Proteomes" id="UP001430953"/>
    </source>
</evidence>
<dbReference type="AlphaFoldDB" id="A0AAW2GGE5"/>